<feature type="compositionally biased region" description="Polar residues" evidence="1">
    <location>
        <begin position="170"/>
        <end position="179"/>
    </location>
</feature>
<protein>
    <submittedName>
        <fullName evidence="2">Uncharacterized protein</fullName>
    </submittedName>
</protein>
<name>A0A3S5A2A0_9PLAT</name>
<evidence type="ECO:0000313" key="2">
    <source>
        <dbReference type="EMBL" id="VEL25771.1"/>
    </source>
</evidence>
<accession>A0A3S5A2A0</accession>
<organism evidence="2 3">
    <name type="scientific">Protopolystoma xenopodis</name>
    <dbReference type="NCBI Taxonomy" id="117903"/>
    <lineage>
        <taxon>Eukaryota</taxon>
        <taxon>Metazoa</taxon>
        <taxon>Spiralia</taxon>
        <taxon>Lophotrochozoa</taxon>
        <taxon>Platyhelminthes</taxon>
        <taxon>Monogenea</taxon>
        <taxon>Polyopisthocotylea</taxon>
        <taxon>Polystomatidea</taxon>
        <taxon>Polystomatidae</taxon>
        <taxon>Protopolystoma</taxon>
    </lineage>
</organism>
<proteinExistence type="predicted"/>
<gene>
    <name evidence="2" type="ORF">PXEA_LOCUS19211</name>
</gene>
<comment type="caution">
    <text evidence="2">The sequence shown here is derived from an EMBL/GenBank/DDBJ whole genome shotgun (WGS) entry which is preliminary data.</text>
</comment>
<keyword evidence="3" id="KW-1185">Reference proteome</keyword>
<dbReference type="EMBL" id="CAAALY010076147">
    <property type="protein sequence ID" value="VEL25771.1"/>
    <property type="molecule type" value="Genomic_DNA"/>
</dbReference>
<feature type="compositionally biased region" description="Polar residues" evidence="1">
    <location>
        <begin position="112"/>
        <end position="129"/>
    </location>
</feature>
<evidence type="ECO:0000313" key="3">
    <source>
        <dbReference type="Proteomes" id="UP000784294"/>
    </source>
</evidence>
<feature type="compositionally biased region" description="Acidic residues" evidence="1">
    <location>
        <begin position="184"/>
        <end position="195"/>
    </location>
</feature>
<feature type="region of interest" description="Disordered" evidence="1">
    <location>
        <begin position="112"/>
        <end position="231"/>
    </location>
</feature>
<dbReference type="Proteomes" id="UP000784294">
    <property type="component" value="Unassembled WGS sequence"/>
</dbReference>
<reference evidence="2" key="1">
    <citation type="submission" date="2018-11" db="EMBL/GenBank/DDBJ databases">
        <authorList>
            <consortium name="Pathogen Informatics"/>
        </authorList>
    </citation>
    <scope>NUCLEOTIDE SEQUENCE</scope>
</reference>
<feature type="compositionally biased region" description="Polar residues" evidence="1">
    <location>
        <begin position="212"/>
        <end position="221"/>
    </location>
</feature>
<dbReference type="AlphaFoldDB" id="A0A3S5A2A0"/>
<evidence type="ECO:0000256" key="1">
    <source>
        <dbReference type="SAM" id="MobiDB-lite"/>
    </source>
</evidence>
<sequence length="231" mass="23813">MRSVAEAHLLESATNSSTLTMSTNSISTSSSLASAAAIAAAASAAVVTTTSATPITTSGLLSSILAPSLSITGAFSLQPAVSCSPTLLYPLNPCIDDSKLSRPNCLSPGSHSYCQTPVSHSSNECQTETLPKATPIDDPSPLNPPNIWSTVAAPTTGVDPQILGGEDLSNESPLGSSLSRHVEMEEEPEAEESSGEAEWMSQANGARESNDAKLNSLNSMKPTGLRNTIKI</sequence>